<proteinExistence type="predicted"/>
<evidence type="ECO:0000313" key="2">
    <source>
        <dbReference type="Proteomes" id="UP000499080"/>
    </source>
</evidence>
<evidence type="ECO:0000313" key="1">
    <source>
        <dbReference type="EMBL" id="GBN89485.1"/>
    </source>
</evidence>
<accession>A0A4Y2SRA5</accession>
<dbReference type="EMBL" id="BGPR01022805">
    <property type="protein sequence ID" value="GBN89485.1"/>
    <property type="molecule type" value="Genomic_DNA"/>
</dbReference>
<sequence>MTFPTKVASAGMRSTFDTCFSSTPFLDTVRVEVTSWRSVPYLTRERRFRYQTPWSILHDYDSRPGD</sequence>
<protein>
    <submittedName>
        <fullName evidence="1">Uncharacterized protein</fullName>
    </submittedName>
</protein>
<name>A0A4Y2SRA5_ARAVE</name>
<organism evidence="1 2">
    <name type="scientific">Araneus ventricosus</name>
    <name type="common">Orbweaver spider</name>
    <name type="synonym">Epeira ventricosa</name>
    <dbReference type="NCBI Taxonomy" id="182803"/>
    <lineage>
        <taxon>Eukaryota</taxon>
        <taxon>Metazoa</taxon>
        <taxon>Ecdysozoa</taxon>
        <taxon>Arthropoda</taxon>
        <taxon>Chelicerata</taxon>
        <taxon>Arachnida</taxon>
        <taxon>Araneae</taxon>
        <taxon>Araneomorphae</taxon>
        <taxon>Entelegynae</taxon>
        <taxon>Araneoidea</taxon>
        <taxon>Araneidae</taxon>
        <taxon>Araneus</taxon>
    </lineage>
</organism>
<dbReference type="Proteomes" id="UP000499080">
    <property type="component" value="Unassembled WGS sequence"/>
</dbReference>
<dbReference type="AlphaFoldDB" id="A0A4Y2SRA5"/>
<reference evidence="1 2" key="1">
    <citation type="journal article" date="2019" name="Sci. Rep.">
        <title>Orb-weaving spider Araneus ventricosus genome elucidates the spidroin gene catalogue.</title>
        <authorList>
            <person name="Kono N."/>
            <person name="Nakamura H."/>
            <person name="Ohtoshi R."/>
            <person name="Moran D.A.P."/>
            <person name="Shinohara A."/>
            <person name="Yoshida Y."/>
            <person name="Fujiwara M."/>
            <person name="Mori M."/>
            <person name="Tomita M."/>
            <person name="Arakawa K."/>
        </authorList>
    </citation>
    <scope>NUCLEOTIDE SEQUENCE [LARGE SCALE GENOMIC DNA]</scope>
</reference>
<gene>
    <name evidence="1" type="ORF">AVEN_121286_1</name>
</gene>
<keyword evidence="2" id="KW-1185">Reference proteome</keyword>
<comment type="caution">
    <text evidence="1">The sequence shown here is derived from an EMBL/GenBank/DDBJ whole genome shotgun (WGS) entry which is preliminary data.</text>
</comment>